<dbReference type="EMBL" id="SOJN01000075">
    <property type="protein sequence ID" value="TET45802.1"/>
    <property type="molecule type" value="Genomic_DNA"/>
</dbReference>
<evidence type="ECO:0008006" key="3">
    <source>
        <dbReference type="Google" id="ProtNLM"/>
    </source>
</evidence>
<comment type="caution">
    <text evidence="1">The sequence shown here is derived from an EMBL/GenBank/DDBJ whole genome shotgun (WGS) entry which is preliminary data.</text>
</comment>
<name>A0A523UTC8_UNCT6</name>
<sequence>MKGFGAMCARLRRKAIAGKTAVVFIALICVVPLVGAEDKNSTRLGISLGGTHAVGLDFEYHSGNNSIGLSIGTWLFHDICLSLSAKRYLRSSGTTPYVGMGLWSALSFSDKGTGNLMALCFPVGIDWRMVEKHSLGLEIDSSYLFAQWGAAEVDEPPLRRRFVFIPNLYYKGRLQ</sequence>
<evidence type="ECO:0000313" key="2">
    <source>
        <dbReference type="Proteomes" id="UP000315525"/>
    </source>
</evidence>
<evidence type="ECO:0000313" key="1">
    <source>
        <dbReference type="EMBL" id="TET45802.1"/>
    </source>
</evidence>
<protein>
    <recommendedName>
        <fullName evidence="3">Outer membrane protein beta-barrel domain-containing protein</fullName>
    </recommendedName>
</protein>
<dbReference type="AlphaFoldDB" id="A0A523UTC8"/>
<dbReference type="Proteomes" id="UP000315525">
    <property type="component" value="Unassembled WGS sequence"/>
</dbReference>
<proteinExistence type="predicted"/>
<accession>A0A523UTC8</accession>
<organism evidence="1 2">
    <name type="scientific">candidate division TA06 bacterium</name>
    <dbReference type="NCBI Taxonomy" id="2250710"/>
    <lineage>
        <taxon>Bacteria</taxon>
        <taxon>Bacteria division TA06</taxon>
    </lineage>
</organism>
<reference evidence="1 2" key="1">
    <citation type="submission" date="2019-03" db="EMBL/GenBank/DDBJ databases">
        <title>Metabolic potential of uncultured bacteria and archaea associated with petroleum seepage in deep-sea sediments.</title>
        <authorList>
            <person name="Dong X."/>
            <person name="Hubert C."/>
        </authorList>
    </citation>
    <scope>NUCLEOTIDE SEQUENCE [LARGE SCALE GENOMIC DNA]</scope>
    <source>
        <strain evidence="1">E44_bin18</strain>
    </source>
</reference>
<gene>
    <name evidence="1" type="ORF">E3J62_06425</name>
</gene>